<dbReference type="GO" id="GO:0005737">
    <property type="term" value="C:cytoplasm"/>
    <property type="evidence" value="ECO:0007669"/>
    <property type="project" value="TreeGrafter"/>
</dbReference>
<dbReference type="GO" id="GO:0044550">
    <property type="term" value="P:secondary metabolite biosynthetic process"/>
    <property type="evidence" value="ECO:0007669"/>
    <property type="project" value="TreeGrafter"/>
</dbReference>
<keyword evidence="3" id="KW-1185">Reference proteome</keyword>
<dbReference type="GO" id="GO:0043041">
    <property type="term" value="P:amino acid activation for nonribosomal peptide biosynthetic process"/>
    <property type="evidence" value="ECO:0007669"/>
    <property type="project" value="TreeGrafter"/>
</dbReference>
<dbReference type="AlphaFoldDB" id="A0A176S0K2"/>
<dbReference type="SUPFAM" id="SSF56801">
    <property type="entry name" value="Acetyl-CoA synthetase-like"/>
    <property type="match status" value="1"/>
</dbReference>
<dbReference type="EMBL" id="LUTY01001601">
    <property type="protein sequence ID" value="OAD21476.1"/>
    <property type="molecule type" value="Genomic_DNA"/>
</dbReference>
<dbReference type="Proteomes" id="UP000076962">
    <property type="component" value="Unassembled WGS sequence"/>
</dbReference>
<dbReference type="PANTHER" id="PTHR45527:SF1">
    <property type="entry name" value="FATTY ACID SYNTHASE"/>
    <property type="match status" value="1"/>
</dbReference>
<reference evidence="2 3" key="1">
    <citation type="submission" date="2016-05" db="EMBL/GenBank/DDBJ databases">
        <title>Single-cell genome of chain-forming Candidatus Thiomargarita nelsonii and comparison to other large sulfur-oxidizing bacteria.</title>
        <authorList>
            <person name="Winkel M."/>
            <person name="Salman V."/>
            <person name="Woyke T."/>
            <person name="Schulz-Vogt H."/>
            <person name="Richter M."/>
            <person name="Flood B."/>
            <person name="Bailey J."/>
            <person name="Amann R."/>
            <person name="Mussmann M."/>
        </authorList>
    </citation>
    <scope>NUCLEOTIDE SEQUENCE [LARGE SCALE GENOMIC DNA]</scope>
    <source>
        <strain evidence="2 3">THI036</strain>
    </source>
</reference>
<feature type="domain" description="Carrier" evidence="1">
    <location>
        <begin position="224"/>
        <end position="246"/>
    </location>
</feature>
<dbReference type="PROSITE" id="PS50075">
    <property type="entry name" value="CARRIER"/>
    <property type="match status" value="1"/>
</dbReference>
<feature type="non-terminal residue" evidence="2">
    <location>
        <position position="1"/>
    </location>
</feature>
<organism evidence="2 3">
    <name type="scientific">Candidatus Thiomargarita nelsonii</name>
    <dbReference type="NCBI Taxonomy" id="1003181"/>
    <lineage>
        <taxon>Bacteria</taxon>
        <taxon>Pseudomonadati</taxon>
        <taxon>Pseudomonadota</taxon>
        <taxon>Gammaproteobacteria</taxon>
        <taxon>Thiotrichales</taxon>
        <taxon>Thiotrichaceae</taxon>
        <taxon>Thiomargarita</taxon>
    </lineage>
</organism>
<evidence type="ECO:0000259" key="1">
    <source>
        <dbReference type="PROSITE" id="PS50075"/>
    </source>
</evidence>
<name>A0A176S0K2_9GAMM</name>
<dbReference type="InterPro" id="IPR045851">
    <property type="entry name" value="AMP-bd_C_sf"/>
</dbReference>
<evidence type="ECO:0000313" key="3">
    <source>
        <dbReference type="Proteomes" id="UP000076962"/>
    </source>
</evidence>
<evidence type="ECO:0000313" key="2">
    <source>
        <dbReference type="EMBL" id="OAD21476.1"/>
    </source>
</evidence>
<dbReference type="Gene3D" id="3.30.300.30">
    <property type="match status" value="1"/>
</dbReference>
<proteinExistence type="predicted"/>
<protein>
    <submittedName>
        <fullName evidence="2">Microcystin synthetase</fullName>
    </submittedName>
</protein>
<dbReference type="GO" id="GO:0031177">
    <property type="term" value="F:phosphopantetheine binding"/>
    <property type="evidence" value="ECO:0007669"/>
    <property type="project" value="TreeGrafter"/>
</dbReference>
<sequence length="246" mass="28154">ELTKFRYDVILQVGNEIAPTQEVSWLDWQTQKLTLPDIHNLLVKTKPEIFALRSVSNARLQAENNILERLADSATNKVETVGNLLEELSKLHSNGIDPEDLWSLSHELPYSIHINWSNSSVDGYYDMVAYRNLTDEFKPAVFLFEETVGLKPWQEYANNPLQEKFIRKLVPQLRSFLKEKLPDYMVPSALVILEKLPLTSNGKVDRRALPAPESKRELEEGYVAPNTPTEEKLVAIWADILGLENI</sequence>
<gene>
    <name evidence="2" type="ORF">THIOM_002752</name>
</gene>
<accession>A0A176S0K2</accession>
<dbReference type="InterPro" id="IPR009081">
    <property type="entry name" value="PP-bd_ACP"/>
</dbReference>
<feature type="non-terminal residue" evidence="2">
    <location>
        <position position="246"/>
    </location>
</feature>
<dbReference type="PANTHER" id="PTHR45527">
    <property type="entry name" value="NONRIBOSOMAL PEPTIDE SYNTHETASE"/>
    <property type="match status" value="1"/>
</dbReference>
<comment type="caution">
    <text evidence="2">The sequence shown here is derived from an EMBL/GenBank/DDBJ whole genome shotgun (WGS) entry which is preliminary data.</text>
</comment>